<accession>A0A931DKQ7</accession>
<dbReference type="AlphaFoldDB" id="A0A931DKQ7"/>
<organism evidence="1 2">
    <name type="scientific">Actinomadura viridis</name>
    <dbReference type="NCBI Taxonomy" id="58110"/>
    <lineage>
        <taxon>Bacteria</taxon>
        <taxon>Bacillati</taxon>
        <taxon>Actinomycetota</taxon>
        <taxon>Actinomycetes</taxon>
        <taxon>Streptosporangiales</taxon>
        <taxon>Thermomonosporaceae</taxon>
        <taxon>Actinomadura</taxon>
    </lineage>
</organism>
<gene>
    <name evidence="1" type="ORF">IW256_003975</name>
</gene>
<dbReference type="Proteomes" id="UP000614047">
    <property type="component" value="Unassembled WGS sequence"/>
</dbReference>
<evidence type="ECO:0000313" key="1">
    <source>
        <dbReference type="EMBL" id="MBG6089862.1"/>
    </source>
</evidence>
<dbReference type="RefSeq" id="WP_197012405.1">
    <property type="nucleotide sequence ID" value="NZ_BAABES010000010.1"/>
</dbReference>
<protein>
    <submittedName>
        <fullName evidence="1">Uncharacterized protein</fullName>
    </submittedName>
</protein>
<keyword evidence="2" id="KW-1185">Reference proteome</keyword>
<comment type="caution">
    <text evidence="1">The sequence shown here is derived from an EMBL/GenBank/DDBJ whole genome shotgun (WGS) entry which is preliminary data.</text>
</comment>
<evidence type="ECO:0000313" key="2">
    <source>
        <dbReference type="Proteomes" id="UP000614047"/>
    </source>
</evidence>
<proteinExistence type="predicted"/>
<name>A0A931DKQ7_9ACTN</name>
<sequence length="71" mass="7601">MTTPATNTLPSFLTLGGAHVVVQPPRYEGGGFRWECLGCDESLTHTYKKHACDGANAHAGRCRSMPRPDGA</sequence>
<dbReference type="EMBL" id="JADOUA010000001">
    <property type="protein sequence ID" value="MBG6089862.1"/>
    <property type="molecule type" value="Genomic_DNA"/>
</dbReference>
<reference evidence="1" key="1">
    <citation type="submission" date="2020-11" db="EMBL/GenBank/DDBJ databases">
        <title>Sequencing the genomes of 1000 actinobacteria strains.</title>
        <authorList>
            <person name="Klenk H.-P."/>
        </authorList>
    </citation>
    <scope>NUCLEOTIDE SEQUENCE</scope>
    <source>
        <strain evidence="1">DSM 43175</strain>
    </source>
</reference>